<dbReference type="InterPro" id="IPR004809">
    <property type="entry name" value="Gln_synth_I"/>
</dbReference>
<evidence type="ECO:0000256" key="10">
    <source>
        <dbReference type="ARBA" id="ARBA00022842"/>
    </source>
</evidence>
<dbReference type="PANTHER" id="PTHR43785:SF12">
    <property type="entry name" value="TYPE-1 GLUTAMINE SYNTHETASE 2"/>
    <property type="match status" value="1"/>
</dbReference>
<evidence type="ECO:0000313" key="20">
    <source>
        <dbReference type="EMBL" id="KXG45019.1"/>
    </source>
</evidence>
<evidence type="ECO:0000256" key="6">
    <source>
        <dbReference type="ARBA" id="ARBA00022598"/>
    </source>
</evidence>
<evidence type="ECO:0000256" key="15">
    <source>
        <dbReference type="PROSITE-ProRule" id="PRU01330"/>
    </source>
</evidence>
<feature type="binding site" evidence="13">
    <location>
        <position position="320"/>
    </location>
    <ligand>
        <name>ATP</name>
        <dbReference type="ChEBI" id="CHEBI:30616"/>
    </ligand>
</feature>
<sequence>MELNVEQQAKELIWKKVKEHNIEFIRLIFTDIFGFAKNMTIHKDELDDAMNGKLMFDGSSIDGFARIEESDMYLKPDLTTFQVFPLRPNEKSVAHFFCDVYGTDGKPFMGCPRNTLKRVLKEAEEMGYQFNVGAEGEFFLFYRDEKGEPIFNIHDHAGYFDLSPIDKGEDARQDIILTMKKFGFHIEAAHHEVAPGQHEVDFKYGDALSIADKWMMFKMIVKNIANKHGLYASFIPKPFANQNGNAMHCNQSLQDKEGNNVFYDKQDPLELSKITKNYIGGLLKHAKGMAAITNPTINSYKRLIPGFEAPTNISWSRGNRSALIRIPHARGKRTRIELRNPDPTANPYLVFAVMLKAGLEVIKKGMTPPEEFDGDVTDVIENLPVIETERYPRDLHSALEYMRKDILVKEVMGEHAFTTYIEAKQLEADQFAREVHHWEIDQYLKKY</sequence>
<feature type="domain" description="GS beta-grasp" evidence="18">
    <location>
        <begin position="20"/>
        <end position="105"/>
    </location>
</feature>
<dbReference type="InterPro" id="IPR008147">
    <property type="entry name" value="Gln_synt_N"/>
</dbReference>
<feature type="binding site" evidence="14">
    <location>
        <position position="337"/>
    </location>
    <ligand>
        <name>Mg(2+)</name>
        <dbReference type="ChEBI" id="CHEBI:18420"/>
        <label>1</label>
    </ligand>
</feature>
<evidence type="ECO:0000256" key="12">
    <source>
        <dbReference type="PIRSR" id="PIRSR604809-1"/>
    </source>
</evidence>
<dbReference type="EMBL" id="LSKU01000001">
    <property type="protein sequence ID" value="KXG45019.1"/>
    <property type="molecule type" value="Genomic_DNA"/>
</dbReference>
<comment type="subcellular location">
    <subcellularLocation>
        <location evidence="1">Cytoplasm</location>
    </subcellularLocation>
</comment>
<evidence type="ECO:0000256" key="16">
    <source>
        <dbReference type="RuleBase" id="RU000384"/>
    </source>
</evidence>
<feature type="binding site" evidence="14">
    <location>
        <position position="199"/>
    </location>
    <ligand>
        <name>Mg(2+)</name>
        <dbReference type="ChEBI" id="CHEBI:18420"/>
        <label>1</label>
    </ligand>
</feature>
<dbReference type="Pfam" id="PF03951">
    <property type="entry name" value="Gln-synt_N"/>
    <property type="match status" value="1"/>
</dbReference>
<keyword evidence="6 17" id="KW-0436">Ligase</keyword>
<evidence type="ECO:0000256" key="2">
    <source>
        <dbReference type="ARBA" id="ARBA00009897"/>
    </source>
</evidence>
<feature type="binding site" evidence="12">
    <location>
        <position position="302"/>
    </location>
    <ligand>
        <name>L-glutamate</name>
        <dbReference type="ChEBI" id="CHEBI:29985"/>
    </ligand>
</feature>
<dbReference type="InterPro" id="IPR008146">
    <property type="entry name" value="Gln_synth_cat_dom"/>
</dbReference>
<evidence type="ECO:0000256" key="11">
    <source>
        <dbReference type="ARBA" id="ARBA00049436"/>
    </source>
</evidence>
<comment type="similarity">
    <text evidence="2 15 16">Belongs to the glutamine synthetase family.</text>
</comment>
<dbReference type="PROSITE" id="PS00180">
    <property type="entry name" value="GLNA_1"/>
    <property type="match status" value="1"/>
</dbReference>
<evidence type="ECO:0000256" key="13">
    <source>
        <dbReference type="PIRSR" id="PIRSR604809-2"/>
    </source>
</evidence>
<feature type="binding site" evidence="14">
    <location>
        <position position="248"/>
    </location>
    <ligand>
        <name>Mg(2+)</name>
        <dbReference type="ChEBI" id="CHEBI:18420"/>
        <label>1</label>
    </ligand>
</feature>
<dbReference type="SUPFAM" id="SSF54368">
    <property type="entry name" value="Glutamine synthetase, N-terminal domain"/>
    <property type="match status" value="1"/>
</dbReference>
<dbReference type="InterPro" id="IPR027303">
    <property type="entry name" value="Gln_synth_gly_rich_site"/>
</dbReference>
<evidence type="ECO:0000256" key="17">
    <source>
        <dbReference type="RuleBase" id="RU004356"/>
    </source>
</evidence>
<evidence type="ECO:0000256" key="8">
    <source>
        <dbReference type="ARBA" id="ARBA00022741"/>
    </source>
</evidence>
<keyword evidence="7 14" id="KW-0479">Metal-binding</keyword>
<reference evidence="20 21" key="1">
    <citation type="submission" date="2016-02" db="EMBL/GenBank/DDBJ databases">
        <title>Draft Genome for Tepidibacillus decaturensis nov. sp. Strain Z9, an Anaerobic, Moderately Thermophilic and Heterotrophic Bacterium from Deep Subsurface of the Illinois Basin, USA.</title>
        <authorList>
            <person name="Dong Y."/>
            <person name="Chang J.Y."/>
            <person name="Sanford R."/>
            <person name="Fouke B.W."/>
        </authorList>
    </citation>
    <scope>NUCLEOTIDE SEQUENCE [LARGE SCALE GENOMIC DNA]</scope>
    <source>
        <strain evidence="20 21">Z9</strain>
    </source>
</reference>
<feature type="binding site" evidence="13">
    <location>
        <position position="187"/>
    </location>
    <ligand>
        <name>ATP</name>
        <dbReference type="ChEBI" id="CHEBI:30616"/>
    </ligand>
</feature>
<keyword evidence="10 14" id="KW-0460">Magnesium</keyword>
<evidence type="ECO:0000256" key="14">
    <source>
        <dbReference type="PIRSR" id="PIRSR604809-3"/>
    </source>
</evidence>
<feature type="binding site" evidence="12">
    <location>
        <position position="339"/>
    </location>
    <ligand>
        <name>L-glutamate</name>
        <dbReference type="ChEBI" id="CHEBI:29985"/>
    </ligand>
</feature>
<evidence type="ECO:0000259" key="19">
    <source>
        <dbReference type="PROSITE" id="PS51987"/>
    </source>
</evidence>
<dbReference type="GO" id="GO:0046872">
    <property type="term" value="F:metal ion binding"/>
    <property type="evidence" value="ECO:0007669"/>
    <property type="project" value="UniProtKB-KW"/>
</dbReference>
<feature type="binding site" evidence="14">
    <location>
        <position position="192"/>
    </location>
    <ligand>
        <name>Mg(2+)</name>
        <dbReference type="ChEBI" id="CHEBI:18420"/>
        <label>1</label>
    </ligand>
</feature>
<dbReference type="Gene3D" id="3.30.590.10">
    <property type="entry name" value="Glutamine synthetase/guanido kinase, catalytic domain"/>
    <property type="match status" value="1"/>
</dbReference>
<comment type="caution">
    <text evidence="20">The sequence shown here is derived from an EMBL/GenBank/DDBJ whole genome shotgun (WGS) entry which is preliminary data.</text>
</comment>
<dbReference type="GO" id="GO:0005737">
    <property type="term" value="C:cytoplasm"/>
    <property type="evidence" value="ECO:0007669"/>
    <property type="project" value="UniProtKB-SubCell"/>
</dbReference>
<dbReference type="GO" id="GO:0005524">
    <property type="term" value="F:ATP binding"/>
    <property type="evidence" value="ECO:0007669"/>
    <property type="project" value="UniProtKB-KW"/>
</dbReference>
<organism evidence="20 21">
    <name type="scientific">Tepidibacillus decaturensis</name>
    <dbReference type="NCBI Taxonomy" id="1413211"/>
    <lineage>
        <taxon>Bacteria</taxon>
        <taxon>Bacillati</taxon>
        <taxon>Bacillota</taxon>
        <taxon>Bacilli</taxon>
        <taxon>Bacillales</taxon>
        <taxon>Bacillaceae</taxon>
        <taxon>Tepidibacillus</taxon>
    </lineage>
</organism>
<dbReference type="Pfam" id="PF00120">
    <property type="entry name" value="Gln-synt_C"/>
    <property type="match status" value="1"/>
</dbReference>
<gene>
    <name evidence="20" type="ORF">U473_05350</name>
</gene>
<evidence type="ECO:0000259" key="18">
    <source>
        <dbReference type="PROSITE" id="PS51986"/>
    </source>
</evidence>
<evidence type="ECO:0000256" key="5">
    <source>
        <dbReference type="ARBA" id="ARBA00022490"/>
    </source>
</evidence>
<feature type="binding site" evidence="14">
    <location>
        <position position="137"/>
    </location>
    <ligand>
        <name>Mg(2+)</name>
        <dbReference type="ChEBI" id="CHEBI:18420"/>
        <label>1</label>
    </ligand>
</feature>
<keyword evidence="8 13" id="KW-0547">Nucleotide-binding</keyword>
<feature type="binding site" evidence="12">
    <location>
        <position position="320"/>
    </location>
    <ligand>
        <name>L-glutamate</name>
        <dbReference type="ChEBI" id="CHEBI:29985"/>
    </ligand>
</feature>
<dbReference type="PROSITE" id="PS51987">
    <property type="entry name" value="GS_CATALYTIC"/>
    <property type="match status" value="1"/>
</dbReference>
<dbReference type="GO" id="GO:0004356">
    <property type="term" value="F:glutamine synthetase activity"/>
    <property type="evidence" value="ECO:0007669"/>
    <property type="project" value="UniProtKB-EC"/>
</dbReference>
<keyword evidence="21" id="KW-1185">Reference proteome</keyword>
<dbReference type="InterPro" id="IPR036651">
    <property type="entry name" value="Gln_synt_N_sf"/>
</dbReference>
<dbReference type="EC" id="6.3.1.2" evidence="3 17"/>
<evidence type="ECO:0000313" key="21">
    <source>
        <dbReference type="Proteomes" id="UP000070352"/>
    </source>
</evidence>
<dbReference type="NCBIfam" id="TIGR00653">
    <property type="entry name" value="GlnA"/>
    <property type="match status" value="1"/>
</dbReference>
<comment type="catalytic activity">
    <reaction evidence="11 17">
        <text>L-glutamate + NH4(+) + ATP = L-glutamine + ADP + phosphate + H(+)</text>
        <dbReference type="Rhea" id="RHEA:16169"/>
        <dbReference type="ChEBI" id="CHEBI:15378"/>
        <dbReference type="ChEBI" id="CHEBI:28938"/>
        <dbReference type="ChEBI" id="CHEBI:29985"/>
        <dbReference type="ChEBI" id="CHEBI:30616"/>
        <dbReference type="ChEBI" id="CHEBI:43474"/>
        <dbReference type="ChEBI" id="CHEBI:58359"/>
        <dbReference type="ChEBI" id="CHEBI:456216"/>
        <dbReference type="EC" id="6.3.1.2"/>
    </reaction>
</comment>
<evidence type="ECO:0000256" key="4">
    <source>
        <dbReference type="ARBA" id="ARBA00021364"/>
    </source>
</evidence>
<dbReference type="InterPro" id="IPR027302">
    <property type="entry name" value="Gln_synth_N_conserv_site"/>
</dbReference>
<dbReference type="PROSITE" id="PS51986">
    <property type="entry name" value="GS_BETA_GRASP"/>
    <property type="match status" value="1"/>
</dbReference>
<feature type="domain" description="GS catalytic" evidence="19">
    <location>
        <begin position="112"/>
        <end position="447"/>
    </location>
</feature>
<comment type="cofactor">
    <cofactor evidence="14">
        <name>Mg(2+)</name>
        <dbReference type="ChEBI" id="CHEBI:18420"/>
    </cofactor>
    <text evidence="14">Binds 2 Mg(2+) ions per subunit.</text>
</comment>
<feature type="binding site" evidence="13">
    <location>
        <begin position="202"/>
        <end position="204"/>
    </location>
    <ligand>
        <name>ATP</name>
        <dbReference type="ChEBI" id="CHEBI:30616"/>
    </ligand>
</feature>
<evidence type="ECO:0000256" key="3">
    <source>
        <dbReference type="ARBA" id="ARBA00012937"/>
    </source>
</evidence>
<dbReference type="InterPro" id="IPR014746">
    <property type="entry name" value="Gln_synth/guanido_kin_cat_dom"/>
</dbReference>
<dbReference type="PROSITE" id="PS00181">
    <property type="entry name" value="GLNA_ATP"/>
    <property type="match status" value="1"/>
</dbReference>
<proteinExistence type="inferred from homology"/>
<dbReference type="STRING" id="1413211.U473_05350"/>
<dbReference type="AlphaFoldDB" id="A0A135L7S6"/>
<feature type="binding site" evidence="12">
    <location>
        <begin position="243"/>
        <end position="244"/>
    </location>
    <ligand>
        <name>L-glutamate</name>
        <dbReference type="ChEBI" id="CHEBI:29985"/>
    </ligand>
</feature>
<evidence type="ECO:0000256" key="7">
    <source>
        <dbReference type="ARBA" id="ARBA00022723"/>
    </source>
</evidence>
<dbReference type="SUPFAM" id="SSF55931">
    <property type="entry name" value="Glutamine synthetase/guanido kinase"/>
    <property type="match status" value="1"/>
</dbReference>
<dbReference type="Gene3D" id="3.10.20.70">
    <property type="entry name" value="Glutamine synthetase, N-terminal domain"/>
    <property type="match status" value="1"/>
</dbReference>
<evidence type="ECO:0000256" key="9">
    <source>
        <dbReference type="ARBA" id="ARBA00022840"/>
    </source>
</evidence>
<dbReference type="PANTHER" id="PTHR43785">
    <property type="entry name" value="GAMMA-GLUTAMYLPUTRESCINE SYNTHETASE"/>
    <property type="match status" value="1"/>
</dbReference>
<dbReference type="SMART" id="SM01230">
    <property type="entry name" value="Gln-synt_C"/>
    <property type="match status" value="1"/>
</dbReference>
<dbReference type="GO" id="GO:0006542">
    <property type="term" value="P:glutamine biosynthetic process"/>
    <property type="evidence" value="ECO:0007669"/>
    <property type="project" value="InterPro"/>
</dbReference>
<feature type="binding site" evidence="13">
    <location>
        <position position="332"/>
    </location>
    <ligand>
        <name>ATP</name>
        <dbReference type="ChEBI" id="CHEBI:30616"/>
    </ligand>
</feature>
<accession>A0A135L7S6</accession>
<keyword evidence="5" id="KW-0963">Cytoplasm</keyword>
<dbReference type="OrthoDB" id="9807095at2"/>
<dbReference type="Proteomes" id="UP000070352">
    <property type="component" value="Unassembled WGS sequence"/>
</dbReference>
<evidence type="ECO:0000256" key="1">
    <source>
        <dbReference type="ARBA" id="ARBA00004496"/>
    </source>
</evidence>
<keyword evidence="9 13" id="KW-0067">ATP-binding</keyword>
<feature type="binding site" evidence="12">
    <location>
        <position position="308"/>
    </location>
    <ligand>
        <name>L-glutamate</name>
        <dbReference type="ChEBI" id="CHEBI:29985"/>
    </ligand>
</feature>
<name>A0A135L7S6_9BACI</name>
<protein>
    <recommendedName>
        <fullName evidence="4 17">Glutamine synthetase</fullName>
        <ecNumber evidence="3 17">6.3.1.2</ecNumber>
    </recommendedName>
</protein>
<feature type="binding site" evidence="14">
    <location>
        <position position="135"/>
    </location>
    <ligand>
        <name>Mg(2+)</name>
        <dbReference type="ChEBI" id="CHEBI:18420"/>
        <label>2</label>
    </ligand>
</feature>